<keyword evidence="1" id="KW-1133">Transmembrane helix</keyword>
<comment type="caution">
    <text evidence="2">The sequence shown here is derived from an EMBL/GenBank/DDBJ whole genome shotgun (WGS) entry which is preliminary data.</text>
</comment>
<evidence type="ECO:0000313" key="2">
    <source>
        <dbReference type="EMBL" id="KKN26546.1"/>
    </source>
</evidence>
<protein>
    <submittedName>
        <fullName evidence="2">Uncharacterized protein</fullName>
    </submittedName>
</protein>
<dbReference type="EMBL" id="LAZR01002711">
    <property type="protein sequence ID" value="KKN26546.1"/>
    <property type="molecule type" value="Genomic_DNA"/>
</dbReference>
<gene>
    <name evidence="2" type="ORF">LCGC14_0873730</name>
</gene>
<proteinExistence type="predicted"/>
<accession>A0A0F9RNK9</accession>
<dbReference type="AlphaFoldDB" id="A0A0F9RNK9"/>
<keyword evidence="1" id="KW-0472">Membrane</keyword>
<feature type="transmembrane region" description="Helical" evidence="1">
    <location>
        <begin position="12"/>
        <end position="34"/>
    </location>
</feature>
<evidence type="ECO:0000256" key="1">
    <source>
        <dbReference type="SAM" id="Phobius"/>
    </source>
</evidence>
<reference evidence="2" key="1">
    <citation type="journal article" date="2015" name="Nature">
        <title>Complex archaea that bridge the gap between prokaryotes and eukaryotes.</title>
        <authorList>
            <person name="Spang A."/>
            <person name="Saw J.H."/>
            <person name="Jorgensen S.L."/>
            <person name="Zaremba-Niedzwiedzka K."/>
            <person name="Martijn J."/>
            <person name="Lind A.E."/>
            <person name="van Eijk R."/>
            <person name="Schleper C."/>
            <person name="Guy L."/>
            <person name="Ettema T.J."/>
        </authorList>
    </citation>
    <scope>NUCLEOTIDE SEQUENCE</scope>
</reference>
<organism evidence="2">
    <name type="scientific">marine sediment metagenome</name>
    <dbReference type="NCBI Taxonomy" id="412755"/>
    <lineage>
        <taxon>unclassified sequences</taxon>
        <taxon>metagenomes</taxon>
        <taxon>ecological metagenomes</taxon>
    </lineage>
</organism>
<keyword evidence="1" id="KW-0812">Transmembrane</keyword>
<name>A0A0F9RNK9_9ZZZZ</name>
<sequence length="35" mass="3977">MFSDSFKGIMALTPAIILSLIVWVGIVWLVRWVLT</sequence>